<organism evidence="2 3">
    <name type="scientific">Hibiscus sabdariffa</name>
    <name type="common">roselle</name>
    <dbReference type="NCBI Taxonomy" id="183260"/>
    <lineage>
        <taxon>Eukaryota</taxon>
        <taxon>Viridiplantae</taxon>
        <taxon>Streptophyta</taxon>
        <taxon>Embryophyta</taxon>
        <taxon>Tracheophyta</taxon>
        <taxon>Spermatophyta</taxon>
        <taxon>Magnoliopsida</taxon>
        <taxon>eudicotyledons</taxon>
        <taxon>Gunneridae</taxon>
        <taxon>Pentapetalae</taxon>
        <taxon>rosids</taxon>
        <taxon>malvids</taxon>
        <taxon>Malvales</taxon>
        <taxon>Malvaceae</taxon>
        <taxon>Malvoideae</taxon>
        <taxon>Hibiscus</taxon>
    </lineage>
</organism>
<comment type="caution">
    <text evidence="2">The sequence shown here is derived from an EMBL/GenBank/DDBJ whole genome shotgun (WGS) entry which is preliminary data.</text>
</comment>
<dbReference type="SUPFAM" id="SSF53098">
    <property type="entry name" value="Ribonuclease H-like"/>
    <property type="match status" value="1"/>
</dbReference>
<dbReference type="InterPro" id="IPR044730">
    <property type="entry name" value="RNase_H-like_dom_plant"/>
</dbReference>
<dbReference type="PANTHER" id="PTHR47723">
    <property type="entry name" value="OS05G0353850 PROTEIN"/>
    <property type="match status" value="1"/>
</dbReference>
<gene>
    <name evidence="2" type="ORF">V6N11_034450</name>
</gene>
<dbReference type="InterPro" id="IPR036397">
    <property type="entry name" value="RNaseH_sf"/>
</dbReference>
<dbReference type="CDD" id="cd06222">
    <property type="entry name" value="RNase_H_like"/>
    <property type="match status" value="1"/>
</dbReference>
<evidence type="ECO:0000313" key="3">
    <source>
        <dbReference type="Proteomes" id="UP001396334"/>
    </source>
</evidence>
<dbReference type="InterPro" id="IPR012337">
    <property type="entry name" value="RNaseH-like_sf"/>
</dbReference>
<keyword evidence="3" id="KW-1185">Reference proteome</keyword>
<dbReference type="EMBL" id="JBBPBN010000121">
    <property type="protein sequence ID" value="KAK8977405.1"/>
    <property type="molecule type" value="Genomic_DNA"/>
</dbReference>
<dbReference type="Proteomes" id="UP001396334">
    <property type="component" value="Unassembled WGS sequence"/>
</dbReference>
<dbReference type="InterPro" id="IPR002156">
    <property type="entry name" value="RNaseH_domain"/>
</dbReference>
<evidence type="ECO:0000259" key="1">
    <source>
        <dbReference type="Pfam" id="PF13456"/>
    </source>
</evidence>
<reference evidence="2 3" key="1">
    <citation type="journal article" date="2024" name="G3 (Bethesda)">
        <title>Genome assembly of Hibiscus sabdariffa L. provides insights into metabolisms of medicinal natural products.</title>
        <authorList>
            <person name="Kim T."/>
        </authorList>
    </citation>
    <scope>NUCLEOTIDE SEQUENCE [LARGE SCALE GENOMIC DNA]</scope>
    <source>
        <strain evidence="2">TK-2024</strain>
        <tissue evidence="2">Old leaves</tissue>
    </source>
</reference>
<proteinExistence type="predicted"/>
<sequence>MWRRLIRDKYEKEAEKFLSSNGSSYSKSWMWRDISRLLDPRFASSDPFVMHLVFQGVGLMEEWIAPPVGSVKFNTNRAVRGSFGKASIGGILSDNSGKVLLKFSKSIGVADSTSAELLAIKEALVVFMSTGLVETFHLQVESDCSNDVSWLCYPSTTPITFKELVYECLAMSSNLNWELILVDRKKNKWVARLAKAGIGGDLISVCDRDIDGLLVAGLLLGGVFHSRTLKMNVRVQLPCGNVGSR</sequence>
<name>A0ABR2NMM8_9ROSI</name>
<dbReference type="Pfam" id="PF13456">
    <property type="entry name" value="RVT_3"/>
    <property type="match status" value="1"/>
</dbReference>
<accession>A0ABR2NMM8</accession>
<evidence type="ECO:0000313" key="2">
    <source>
        <dbReference type="EMBL" id="KAK8977405.1"/>
    </source>
</evidence>
<protein>
    <recommendedName>
        <fullName evidence="1">RNase H type-1 domain-containing protein</fullName>
    </recommendedName>
</protein>
<dbReference type="Gene3D" id="3.30.420.10">
    <property type="entry name" value="Ribonuclease H-like superfamily/Ribonuclease H"/>
    <property type="match status" value="1"/>
</dbReference>
<dbReference type="PANTHER" id="PTHR47723:SF22">
    <property type="entry name" value="RNASE H TYPE-1 DOMAIN-CONTAINING PROTEIN"/>
    <property type="match status" value="1"/>
</dbReference>
<dbReference type="InterPro" id="IPR053151">
    <property type="entry name" value="RNase_H-like"/>
</dbReference>
<feature type="domain" description="RNase H type-1" evidence="1">
    <location>
        <begin position="79"/>
        <end position="196"/>
    </location>
</feature>